<dbReference type="Proteomes" id="UP001177260">
    <property type="component" value="Unassembled WGS sequence"/>
</dbReference>
<comment type="caution">
    <text evidence="1">The sequence shown here is derived from an EMBL/GenBank/DDBJ whole genome shotgun (WGS) entry which is preliminary data.</text>
</comment>
<keyword evidence="2" id="KW-1185">Reference proteome</keyword>
<proteinExistence type="predicted"/>
<dbReference type="EC" id="5.2.1.8" evidence="1"/>
<name>A0ACC3AXN7_9EURO</name>
<keyword evidence="1" id="KW-0413">Isomerase</keyword>
<protein>
    <submittedName>
        <fullName evidence="1">Fork head 1</fullName>
        <ecNumber evidence="1">5.2.1.8</ecNumber>
    </submittedName>
</protein>
<organism evidence="1 2">
    <name type="scientific">Aspergillus melleus</name>
    <dbReference type="NCBI Taxonomy" id="138277"/>
    <lineage>
        <taxon>Eukaryota</taxon>
        <taxon>Fungi</taxon>
        <taxon>Dikarya</taxon>
        <taxon>Ascomycota</taxon>
        <taxon>Pezizomycotina</taxon>
        <taxon>Eurotiomycetes</taxon>
        <taxon>Eurotiomycetidae</taxon>
        <taxon>Eurotiales</taxon>
        <taxon>Aspergillaceae</taxon>
        <taxon>Aspergillus</taxon>
        <taxon>Aspergillus subgen. Circumdati</taxon>
    </lineage>
</organism>
<dbReference type="EMBL" id="JAOPJF010000052">
    <property type="protein sequence ID" value="KAK1142297.1"/>
    <property type="molecule type" value="Genomic_DNA"/>
</dbReference>
<accession>A0ACC3AXN7</accession>
<evidence type="ECO:0000313" key="2">
    <source>
        <dbReference type="Proteomes" id="UP001177260"/>
    </source>
</evidence>
<reference evidence="1 2" key="1">
    <citation type="journal article" date="2023" name="ACS Omega">
        <title>Identification of the Neoaspergillic Acid Biosynthesis Gene Cluster by Establishing an In Vitro CRISPR-Ribonucleoprotein Genetic System in Aspergillus melleus.</title>
        <authorList>
            <person name="Yuan B."/>
            <person name="Grau M.F."/>
            <person name="Murata R.M."/>
            <person name="Torok T."/>
            <person name="Venkateswaran K."/>
            <person name="Stajich J.E."/>
            <person name="Wang C.C.C."/>
        </authorList>
    </citation>
    <scope>NUCLEOTIDE SEQUENCE [LARGE SCALE GENOMIC DNA]</scope>
    <source>
        <strain evidence="1 2">IMV 1140</strain>
    </source>
</reference>
<gene>
    <name evidence="1" type="primary">FKH1</name>
    <name evidence="1" type="ORF">N8T08_008042</name>
</gene>
<sequence length="118" mass="12624">MGVTKEVLAEGNKQDYPQKGDNISMHYTGCLYDENAPKKMGTKFDSSVGRGPFKTAIGVGRLIQGWDEGVPTMSLGEKAILTITGDYAYGPSGFPGLIPPNATLVFEVQLLGINNKSI</sequence>
<evidence type="ECO:0000313" key="1">
    <source>
        <dbReference type="EMBL" id="KAK1142297.1"/>
    </source>
</evidence>